<accession>A0A409XAQ7</accession>
<protein>
    <submittedName>
        <fullName evidence="2">Uncharacterized protein</fullName>
    </submittedName>
</protein>
<gene>
    <name evidence="2" type="ORF">CVT25_008854</name>
</gene>
<keyword evidence="3" id="KW-1185">Reference proteome</keyword>
<proteinExistence type="predicted"/>
<feature type="region of interest" description="Disordered" evidence="1">
    <location>
        <begin position="53"/>
        <end position="97"/>
    </location>
</feature>
<organism evidence="2 3">
    <name type="scientific">Psilocybe cyanescens</name>
    <dbReference type="NCBI Taxonomy" id="93625"/>
    <lineage>
        <taxon>Eukaryota</taxon>
        <taxon>Fungi</taxon>
        <taxon>Dikarya</taxon>
        <taxon>Basidiomycota</taxon>
        <taxon>Agaricomycotina</taxon>
        <taxon>Agaricomycetes</taxon>
        <taxon>Agaricomycetidae</taxon>
        <taxon>Agaricales</taxon>
        <taxon>Agaricineae</taxon>
        <taxon>Strophariaceae</taxon>
        <taxon>Psilocybe</taxon>
    </lineage>
</organism>
<dbReference type="AlphaFoldDB" id="A0A409XAQ7"/>
<evidence type="ECO:0000313" key="3">
    <source>
        <dbReference type="Proteomes" id="UP000283269"/>
    </source>
</evidence>
<comment type="caution">
    <text evidence="2">The sequence shown here is derived from an EMBL/GenBank/DDBJ whole genome shotgun (WGS) entry which is preliminary data.</text>
</comment>
<reference evidence="2 3" key="1">
    <citation type="journal article" date="2018" name="Evol. Lett.">
        <title>Horizontal gene cluster transfer increased hallucinogenic mushroom diversity.</title>
        <authorList>
            <person name="Reynolds H.T."/>
            <person name="Vijayakumar V."/>
            <person name="Gluck-Thaler E."/>
            <person name="Korotkin H.B."/>
            <person name="Matheny P.B."/>
            <person name="Slot J.C."/>
        </authorList>
    </citation>
    <scope>NUCLEOTIDE SEQUENCE [LARGE SCALE GENOMIC DNA]</scope>
    <source>
        <strain evidence="2 3">2631</strain>
    </source>
</reference>
<evidence type="ECO:0000313" key="2">
    <source>
        <dbReference type="EMBL" id="PPQ87810.1"/>
    </source>
</evidence>
<dbReference type="EMBL" id="NHYD01002207">
    <property type="protein sequence ID" value="PPQ87810.1"/>
    <property type="molecule type" value="Genomic_DNA"/>
</dbReference>
<dbReference type="Proteomes" id="UP000283269">
    <property type="component" value="Unassembled WGS sequence"/>
</dbReference>
<sequence length="254" mass="27919">MVYTPAQAKALTSFRIPSSVLKHRVLTYLYRTVTYGFEKRYRVKMTRAAAAASATSSAAASRPTSPTPVSDPGASVVENSDDEVVADTPSTARAASDVKYRRGSGIRVADSLNQSSSRFGRFPSLREMTTPPPARMTILTTFQQHAPRHSIEGLLDLEQQQPASVTALSPNDAQIPARPIRSSLPSLSPEPMSVSRSACQRHAVLPTSYMIAQGVRRRWIGLLQWKKRIREGLEQAEDIGMLRWILEDFGCGFG</sequence>
<dbReference type="InParanoid" id="A0A409XAQ7"/>
<evidence type="ECO:0000256" key="1">
    <source>
        <dbReference type="SAM" id="MobiDB-lite"/>
    </source>
</evidence>
<feature type="compositionally biased region" description="Low complexity" evidence="1">
    <location>
        <begin position="53"/>
        <end position="68"/>
    </location>
</feature>
<name>A0A409XAQ7_PSICY</name>